<dbReference type="PANTHER" id="PTHR46232:SF1">
    <property type="entry name" value="SWI_SNF-RELATED MATRIX-ASSOCIATED ACTIN-DEPENDENT REGULATOR OF CHROMATIN SUBFAMILY E MEMBER 1"/>
    <property type="match status" value="1"/>
</dbReference>
<evidence type="ECO:0000256" key="2">
    <source>
        <dbReference type="SAM" id="MobiDB-lite"/>
    </source>
</evidence>
<keyword evidence="1" id="KW-0238">DNA-binding</keyword>
<protein>
    <submittedName>
        <fullName evidence="4">(raccoon dog) hypothetical protein</fullName>
    </submittedName>
</protein>
<organism evidence="4 5">
    <name type="scientific">Nyctereutes procyonoides</name>
    <name type="common">Raccoon dog</name>
    <name type="synonym">Canis procyonoides</name>
    <dbReference type="NCBI Taxonomy" id="34880"/>
    <lineage>
        <taxon>Eukaryota</taxon>
        <taxon>Metazoa</taxon>
        <taxon>Chordata</taxon>
        <taxon>Craniata</taxon>
        <taxon>Vertebrata</taxon>
        <taxon>Euteleostomi</taxon>
        <taxon>Mammalia</taxon>
        <taxon>Eutheria</taxon>
        <taxon>Laurasiatheria</taxon>
        <taxon>Carnivora</taxon>
        <taxon>Caniformia</taxon>
        <taxon>Canidae</taxon>
        <taxon>Nyctereutes</taxon>
    </lineage>
</organism>
<dbReference type="SUPFAM" id="SSF47095">
    <property type="entry name" value="HMG-box"/>
    <property type="match status" value="1"/>
</dbReference>
<reference evidence="4" key="1">
    <citation type="submission" date="2020-12" db="EMBL/GenBank/DDBJ databases">
        <authorList>
            <consortium name="Molecular Ecology Group"/>
        </authorList>
    </citation>
    <scope>NUCLEOTIDE SEQUENCE</scope>
    <source>
        <strain evidence="4">TBG_1078</strain>
    </source>
</reference>
<dbReference type="Pfam" id="PF00505">
    <property type="entry name" value="HMG_box"/>
    <property type="match status" value="1"/>
</dbReference>
<dbReference type="GO" id="GO:0031492">
    <property type="term" value="F:nucleosomal DNA binding"/>
    <property type="evidence" value="ECO:0007669"/>
    <property type="project" value="TreeGrafter"/>
</dbReference>
<feature type="domain" description="HMG box" evidence="3">
    <location>
        <begin position="1"/>
        <end position="44"/>
    </location>
</feature>
<dbReference type="InterPro" id="IPR036910">
    <property type="entry name" value="HMG_box_dom_sf"/>
</dbReference>
<feature type="compositionally biased region" description="Basic and acidic residues" evidence="2">
    <location>
        <begin position="134"/>
        <end position="146"/>
    </location>
</feature>
<gene>
    <name evidence="4" type="ORF">NYPRO_LOCUS13751</name>
</gene>
<feature type="region of interest" description="Disordered" evidence="2">
    <location>
        <begin position="120"/>
        <end position="218"/>
    </location>
</feature>
<dbReference type="AlphaFoldDB" id="A0A811Z2J1"/>
<keyword evidence="1" id="KW-0539">Nucleus</keyword>
<feature type="compositionally biased region" description="Basic residues" evidence="2">
    <location>
        <begin position="147"/>
        <end position="161"/>
    </location>
</feature>
<dbReference type="GO" id="GO:0016514">
    <property type="term" value="C:SWI/SNF complex"/>
    <property type="evidence" value="ECO:0007669"/>
    <property type="project" value="TreeGrafter"/>
</dbReference>
<dbReference type="GO" id="GO:0016922">
    <property type="term" value="F:nuclear receptor binding"/>
    <property type="evidence" value="ECO:0007669"/>
    <property type="project" value="TreeGrafter"/>
</dbReference>
<dbReference type="PANTHER" id="PTHR46232">
    <property type="entry name" value="SMARCE1 REGULATOR OF CHROMATIN"/>
    <property type="match status" value="1"/>
</dbReference>
<dbReference type="InterPro" id="IPR009071">
    <property type="entry name" value="HMG_box_dom"/>
</dbReference>
<accession>A0A811Z2J1</accession>
<dbReference type="Gene3D" id="1.10.30.10">
    <property type="entry name" value="High mobility group box domain"/>
    <property type="match status" value="1"/>
</dbReference>
<dbReference type="Proteomes" id="UP000645828">
    <property type="component" value="Unassembled WGS sequence"/>
</dbReference>
<dbReference type="PROSITE" id="PS50118">
    <property type="entry name" value="HMG_BOX_2"/>
    <property type="match status" value="1"/>
</dbReference>
<dbReference type="GO" id="GO:0045892">
    <property type="term" value="P:negative regulation of DNA-templated transcription"/>
    <property type="evidence" value="ECO:0007669"/>
    <property type="project" value="TreeGrafter"/>
</dbReference>
<evidence type="ECO:0000313" key="5">
    <source>
        <dbReference type="Proteomes" id="UP000645828"/>
    </source>
</evidence>
<feature type="DNA-binding region" description="HMG box" evidence="1">
    <location>
        <begin position="1"/>
        <end position="44"/>
    </location>
</feature>
<keyword evidence="5" id="KW-1185">Reference proteome</keyword>
<evidence type="ECO:0000256" key="1">
    <source>
        <dbReference type="PROSITE-ProRule" id="PRU00267"/>
    </source>
</evidence>
<sequence length="234" mass="26990">MYPLEIGQIIGGMWQDLTGKEKQEYLNEYKAERVEYNESMKTSHNSPAYFAYRNAESHTEAALEEEDHRLISEIPGESMGPHVWSVQKLEAELLQIEEQHPEKKRKFLERTDSFNNELKNIVQSESQGGYGRKLPLELHRQRDRPAKGKRKRRKQQSKPKAVRAVDESHENDEEGTSTPEDKASGQEGADSVVEEEPSDSNTVSESNSTTVRSHQLTLTRRQKERINVALYYVF</sequence>
<feature type="compositionally biased region" description="Low complexity" evidence="2">
    <location>
        <begin position="199"/>
        <end position="213"/>
    </location>
</feature>
<proteinExistence type="predicted"/>
<evidence type="ECO:0000313" key="4">
    <source>
        <dbReference type="EMBL" id="CAD7680959.1"/>
    </source>
</evidence>
<dbReference type="EMBL" id="CAJHUB010000750">
    <property type="protein sequence ID" value="CAD7680959.1"/>
    <property type="molecule type" value="Genomic_DNA"/>
</dbReference>
<evidence type="ECO:0000259" key="3">
    <source>
        <dbReference type="PROSITE" id="PS50118"/>
    </source>
</evidence>
<comment type="caution">
    <text evidence="4">The sequence shown here is derived from an EMBL/GenBank/DDBJ whole genome shotgun (WGS) entry which is preliminary data.</text>
</comment>
<name>A0A811Z2J1_NYCPR</name>